<dbReference type="GO" id="GO:0005615">
    <property type="term" value="C:extracellular space"/>
    <property type="evidence" value="ECO:0000318"/>
    <property type="project" value="GO_Central"/>
</dbReference>
<dbReference type="InParanoid" id="D6X2G2"/>
<dbReference type="STRING" id="7070.D6X2G2"/>
<name>D6X2G2_TRICA</name>
<dbReference type="GO" id="GO:0050830">
    <property type="term" value="P:defense response to Gram-positive bacterium"/>
    <property type="evidence" value="ECO:0007669"/>
    <property type="project" value="UniProtKB-ARBA"/>
</dbReference>
<dbReference type="AlphaFoldDB" id="D6X2G2"/>
<feature type="domain" description="Invertebrate defensins family profile" evidence="10">
    <location>
        <begin position="39"/>
        <end position="83"/>
    </location>
</feature>
<dbReference type="EMBL" id="KQ971372">
    <property type="protein sequence ID" value="EFA10744.1"/>
    <property type="molecule type" value="Genomic_DNA"/>
</dbReference>
<organism evidence="11 12">
    <name type="scientific">Tribolium castaneum</name>
    <name type="common">Red flour beetle</name>
    <dbReference type="NCBI Taxonomy" id="7070"/>
    <lineage>
        <taxon>Eukaryota</taxon>
        <taxon>Metazoa</taxon>
        <taxon>Ecdysozoa</taxon>
        <taxon>Arthropoda</taxon>
        <taxon>Hexapoda</taxon>
        <taxon>Insecta</taxon>
        <taxon>Pterygota</taxon>
        <taxon>Neoptera</taxon>
        <taxon>Endopterygota</taxon>
        <taxon>Coleoptera</taxon>
        <taxon>Polyphaga</taxon>
        <taxon>Cucujiformia</taxon>
        <taxon>Tenebrionidae</taxon>
        <taxon>Tenebrionidae incertae sedis</taxon>
        <taxon>Tribolium</taxon>
    </lineage>
</organism>
<dbReference type="PANTHER" id="PTHR13645:SF0">
    <property type="entry name" value="DEFENSIN"/>
    <property type="match status" value="1"/>
</dbReference>
<reference evidence="11 12" key="2">
    <citation type="journal article" date="2010" name="Nucleic Acids Res.">
        <title>BeetleBase in 2010: revisions to provide comprehensive genomic information for Tribolium castaneum.</title>
        <authorList>
            <person name="Kim H.S."/>
            <person name="Murphy T."/>
            <person name="Xia J."/>
            <person name="Caragea D."/>
            <person name="Park Y."/>
            <person name="Beeman R.W."/>
            <person name="Lorenzen M.D."/>
            <person name="Butcher S."/>
            <person name="Manak J.R."/>
            <person name="Brown S.J."/>
        </authorList>
    </citation>
    <scope>GENOME REANNOTATION</scope>
    <source>
        <strain evidence="11 12">Georgia GA2</strain>
    </source>
</reference>
<keyword evidence="12" id="KW-1185">Reference proteome</keyword>
<evidence type="ECO:0000256" key="2">
    <source>
        <dbReference type="ARBA" id="ARBA00022525"/>
    </source>
</evidence>
<dbReference type="eggNOG" id="ENOG502SD3P">
    <property type="taxonomic scope" value="Eukaryota"/>
</dbReference>
<comment type="subcellular location">
    <subcellularLocation>
        <location evidence="1">Secreted</location>
    </subcellularLocation>
</comment>
<keyword evidence="9" id="KW-0732">Signal</keyword>
<dbReference type="Gene3D" id="3.30.30.10">
    <property type="entry name" value="Knottin, scorpion toxin-like"/>
    <property type="match status" value="1"/>
</dbReference>
<keyword evidence="2" id="KW-0964">Secreted</keyword>
<keyword evidence="5" id="KW-0391">Immunity</keyword>
<protein>
    <submittedName>
        <fullName evidence="11">Defensin-like Protein</fullName>
    </submittedName>
</protein>
<evidence type="ECO:0000256" key="4">
    <source>
        <dbReference type="ARBA" id="ARBA00022588"/>
    </source>
</evidence>
<feature type="chain" id="PRO_5003090236" evidence="9">
    <location>
        <begin position="19"/>
        <end position="83"/>
    </location>
</feature>
<dbReference type="OrthoDB" id="10038290at2759"/>
<evidence type="ECO:0000259" key="10">
    <source>
        <dbReference type="PROSITE" id="PS51378"/>
    </source>
</evidence>
<keyword evidence="3" id="KW-0929">Antimicrobial</keyword>
<accession>D6X2G2</accession>
<dbReference type="CDD" id="cd21806">
    <property type="entry name" value="DEFL_defensin-like"/>
    <property type="match status" value="1"/>
</dbReference>
<evidence type="ECO:0000256" key="6">
    <source>
        <dbReference type="ARBA" id="ARBA00022940"/>
    </source>
</evidence>
<proteinExistence type="predicted"/>
<dbReference type="Proteomes" id="UP000007266">
    <property type="component" value="Linkage group 9"/>
</dbReference>
<evidence type="ECO:0000313" key="12">
    <source>
        <dbReference type="Proteomes" id="UP000007266"/>
    </source>
</evidence>
<keyword evidence="6" id="KW-0211">Defensin</keyword>
<dbReference type="GO" id="GO:0042742">
    <property type="term" value="P:defense response to bacterium"/>
    <property type="evidence" value="ECO:0000318"/>
    <property type="project" value="GO_Central"/>
</dbReference>
<keyword evidence="7" id="KW-0044">Antibiotic</keyword>
<reference evidence="11 12" key="1">
    <citation type="journal article" date="2008" name="Nature">
        <title>The genome of the model beetle and pest Tribolium castaneum.</title>
        <authorList>
            <consortium name="Tribolium Genome Sequencing Consortium"/>
            <person name="Richards S."/>
            <person name="Gibbs R.A."/>
            <person name="Weinstock G.M."/>
            <person name="Brown S.J."/>
            <person name="Denell R."/>
            <person name="Beeman R.W."/>
            <person name="Gibbs R."/>
            <person name="Beeman R.W."/>
            <person name="Brown S.J."/>
            <person name="Bucher G."/>
            <person name="Friedrich M."/>
            <person name="Grimmelikhuijzen C.J."/>
            <person name="Klingler M."/>
            <person name="Lorenzen M."/>
            <person name="Richards S."/>
            <person name="Roth S."/>
            <person name="Schroder R."/>
            <person name="Tautz D."/>
            <person name="Zdobnov E.M."/>
            <person name="Muzny D."/>
            <person name="Gibbs R.A."/>
            <person name="Weinstock G.M."/>
            <person name="Attaway T."/>
            <person name="Bell S."/>
            <person name="Buhay C.J."/>
            <person name="Chandrabose M.N."/>
            <person name="Chavez D."/>
            <person name="Clerk-Blankenburg K.P."/>
            <person name="Cree A."/>
            <person name="Dao M."/>
            <person name="Davis C."/>
            <person name="Chacko J."/>
            <person name="Dinh H."/>
            <person name="Dugan-Rocha S."/>
            <person name="Fowler G."/>
            <person name="Garner T.T."/>
            <person name="Garnes J."/>
            <person name="Gnirke A."/>
            <person name="Hawes A."/>
            <person name="Hernandez J."/>
            <person name="Hines S."/>
            <person name="Holder M."/>
            <person name="Hume J."/>
            <person name="Jhangiani S.N."/>
            <person name="Joshi V."/>
            <person name="Khan Z.M."/>
            <person name="Jackson L."/>
            <person name="Kovar C."/>
            <person name="Kowis A."/>
            <person name="Lee S."/>
            <person name="Lewis L.R."/>
            <person name="Margolis J."/>
            <person name="Morgan M."/>
            <person name="Nazareth L.V."/>
            <person name="Nguyen N."/>
            <person name="Okwuonu G."/>
            <person name="Parker D."/>
            <person name="Richards S."/>
            <person name="Ruiz S.J."/>
            <person name="Santibanez J."/>
            <person name="Savard J."/>
            <person name="Scherer S.E."/>
            <person name="Schneider B."/>
            <person name="Sodergren E."/>
            <person name="Tautz D."/>
            <person name="Vattahil S."/>
            <person name="Villasana D."/>
            <person name="White C.S."/>
            <person name="Wright R."/>
            <person name="Park Y."/>
            <person name="Beeman R.W."/>
            <person name="Lord J."/>
            <person name="Oppert B."/>
            <person name="Lorenzen M."/>
            <person name="Brown S."/>
            <person name="Wang L."/>
            <person name="Savard J."/>
            <person name="Tautz D."/>
            <person name="Richards S."/>
            <person name="Weinstock G."/>
            <person name="Gibbs R.A."/>
            <person name="Liu Y."/>
            <person name="Worley K."/>
            <person name="Weinstock G."/>
            <person name="Elsik C.G."/>
            <person name="Reese J.T."/>
            <person name="Elhaik E."/>
            <person name="Landan G."/>
            <person name="Graur D."/>
            <person name="Arensburger P."/>
            <person name="Atkinson P."/>
            <person name="Beeman R.W."/>
            <person name="Beidler J."/>
            <person name="Brown S.J."/>
            <person name="Demuth J.P."/>
            <person name="Drury D.W."/>
            <person name="Du Y.Z."/>
            <person name="Fujiwara H."/>
            <person name="Lorenzen M."/>
            <person name="Maselli V."/>
            <person name="Osanai M."/>
            <person name="Park Y."/>
            <person name="Robertson H.M."/>
            <person name="Tu Z."/>
            <person name="Wang J.J."/>
            <person name="Wang S."/>
            <person name="Richards S."/>
            <person name="Song H."/>
            <person name="Zhang L."/>
            <person name="Sodergren E."/>
            <person name="Werner D."/>
            <person name="Stanke M."/>
            <person name="Morgenstern B."/>
            <person name="Solovyev V."/>
            <person name="Kosarev P."/>
            <person name="Brown G."/>
            <person name="Chen H.C."/>
            <person name="Ermolaeva O."/>
            <person name="Hlavina W."/>
            <person name="Kapustin Y."/>
            <person name="Kiryutin B."/>
            <person name="Kitts P."/>
            <person name="Maglott D."/>
            <person name="Pruitt K."/>
            <person name="Sapojnikov V."/>
            <person name="Souvorov A."/>
            <person name="Mackey A.J."/>
            <person name="Waterhouse R.M."/>
            <person name="Wyder S."/>
            <person name="Zdobnov E.M."/>
            <person name="Zdobnov E.M."/>
            <person name="Wyder S."/>
            <person name="Kriventseva E.V."/>
            <person name="Kadowaki T."/>
            <person name="Bork P."/>
            <person name="Aranda M."/>
            <person name="Bao R."/>
            <person name="Beermann A."/>
            <person name="Berns N."/>
            <person name="Bolognesi R."/>
            <person name="Bonneton F."/>
            <person name="Bopp D."/>
            <person name="Brown S.J."/>
            <person name="Bucher G."/>
            <person name="Butts T."/>
            <person name="Chaumot A."/>
            <person name="Denell R.E."/>
            <person name="Ferrier D.E."/>
            <person name="Friedrich M."/>
            <person name="Gordon C.M."/>
            <person name="Jindra M."/>
            <person name="Klingler M."/>
            <person name="Lan Q."/>
            <person name="Lattorff H.M."/>
            <person name="Laudet V."/>
            <person name="von Levetsow C."/>
            <person name="Liu Z."/>
            <person name="Lutz R."/>
            <person name="Lynch J.A."/>
            <person name="da Fonseca R.N."/>
            <person name="Posnien N."/>
            <person name="Reuter R."/>
            <person name="Roth S."/>
            <person name="Savard J."/>
            <person name="Schinko J.B."/>
            <person name="Schmitt C."/>
            <person name="Schoppmeier M."/>
            <person name="Schroder R."/>
            <person name="Shippy T.D."/>
            <person name="Simonnet F."/>
            <person name="Marques-Souza H."/>
            <person name="Tautz D."/>
            <person name="Tomoyasu Y."/>
            <person name="Trauner J."/>
            <person name="Van der Zee M."/>
            <person name="Vervoort M."/>
            <person name="Wittkopp N."/>
            <person name="Wimmer E.A."/>
            <person name="Yang X."/>
            <person name="Jones A.K."/>
            <person name="Sattelle D.B."/>
            <person name="Ebert P.R."/>
            <person name="Nelson D."/>
            <person name="Scott J.G."/>
            <person name="Beeman R.W."/>
            <person name="Muthukrishnan S."/>
            <person name="Kramer K.J."/>
            <person name="Arakane Y."/>
            <person name="Beeman R.W."/>
            <person name="Zhu Q."/>
            <person name="Hogenkamp D."/>
            <person name="Dixit R."/>
            <person name="Oppert B."/>
            <person name="Jiang H."/>
            <person name="Zou Z."/>
            <person name="Marshall J."/>
            <person name="Elpidina E."/>
            <person name="Vinokurov K."/>
            <person name="Oppert C."/>
            <person name="Zou Z."/>
            <person name="Evans J."/>
            <person name="Lu Z."/>
            <person name="Zhao P."/>
            <person name="Sumathipala N."/>
            <person name="Altincicek B."/>
            <person name="Vilcinskas A."/>
            <person name="Williams M."/>
            <person name="Hultmark D."/>
            <person name="Hetru C."/>
            <person name="Jiang H."/>
            <person name="Grimmelikhuijzen C.J."/>
            <person name="Hauser F."/>
            <person name="Cazzamali G."/>
            <person name="Williamson M."/>
            <person name="Park Y."/>
            <person name="Li B."/>
            <person name="Tanaka Y."/>
            <person name="Predel R."/>
            <person name="Neupert S."/>
            <person name="Schachtner J."/>
            <person name="Verleyen P."/>
            <person name="Raible F."/>
            <person name="Bork P."/>
            <person name="Friedrich M."/>
            <person name="Walden K.K."/>
            <person name="Robertson H.M."/>
            <person name="Angeli S."/>
            <person name="Foret S."/>
            <person name="Bucher G."/>
            <person name="Schuetz S."/>
            <person name="Maleszka R."/>
            <person name="Wimmer E.A."/>
            <person name="Beeman R.W."/>
            <person name="Lorenzen M."/>
            <person name="Tomoyasu Y."/>
            <person name="Miller S.C."/>
            <person name="Grossmann D."/>
            <person name="Bucher G."/>
        </authorList>
    </citation>
    <scope>NUCLEOTIDE SEQUENCE [LARGE SCALE GENOMIC DNA]</scope>
    <source>
        <strain evidence="11 12">Georgia GA2</strain>
    </source>
</reference>
<dbReference type="GO" id="GO:0045087">
    <property type="term" value="P:innate immune response"/>
    <property type="evidence" value="ECO:0007669"/>
    <property type="project" value="UniProtKB-KW"/>
</dbReference>
<dbReference type="Pfam" id="PF01097">
    <property type="entry name" value="Defensin_2"/>
    <property type="match status" value="1"/>
</dbReference>
<dbReference type="GO" id="GO:0006959">
    <property type="term" value="P:humoral immune response"/>
    <property type="evidence" value="ECO:0000318"/>
    <property type="project" value="GO_Central"/>
</dbReference>
<dbReference type="PROSITE" id="PS51378">
    <property type="entry name" value="INVERT_DEFENSINS"/>
    <property type="match status" value="1"/>
</dbReference>
<dbReference type="FunCoup" id="D6X2G2">
    <property type="interactions" value="37"/>
</dbReference>
<gene>
    <name evidence="11" type="primary">AUGUSTUS-3.0.2_12469</name>
    <name evidence="11" type="ORF">TcasGA2_TC012469</name>
</gene>
<keyword evidence="4" id="KW-0399">Innate immunity</keyword>
<dbReference type="HOGENOM" id="CLU_174272_0_0_1"/>
<keyword evidence="8" id="KW-1015">Disulfide bond</keyword>
<evidence type="ECO:0000256" key="8">
    <source>
        <dbReference type="ARBA" id="ARBA00023157"/>
    </source>
</evidence>
<dbReference type="KEGG" id="tca:655548"/>
<evidence type="ECO:0000313" key="11">
    <source>
        <dbReference type="EMBL" id="EFA10744.1"/>
    </source>
</evidence>
<dbReference type="InterPro" id="IPR036574">
    <property type="entry name" value="Scorpion_toxin-like_sf"/>
</dbReference>
<dbReference type="FunFam" id="3.30.30.10:FF:000005">
    <property type="entry name" value="Defensin"/>
    <property type="match status" value="1"/>
</dbReference>
<dbReference type="OMA" id="CAVHCIG"/>
<evidence type="ECO:0000256" key="7">
    <source>
        <dbReference type="ARBA" id="ARBA00023022"/>
    </source>
</evidence>
<dbReference type="PhylomeDB" id="D6X2G2"/>
<dbReference type="PANTHER" id="PTHR13645">
    <property type="entry name" value="DEFENSIN"/>
    <property type="match status" value="1"/>
</dbReference>
<feature type="signal peptide" evidence="9">
    <location>
        <begin position="1"/>
        <end position="18"/>
    </location>
</feature>
<dbReference type="SUPFAM" id="SSF57095">
    <property type="entry name" value="Scorpion toxin-like"/>
    <property type="match status" value="1"/>
</dbReference>
<dbReference type="InterPro" id="IPR001542">
    <property type="entry name" value="Defensin_invertebrate/fungal"/>
</dbReference>
<dbReference type="InterPro" id="IPR003614">
    <property type="entry name" value="Knottins"/>
</dbReference>
<evidence type="ECO:0000256" key="1">
    <source>
        <dbReference type="ARBA" id="ARBA00004613"/>
    </source>
</evidence>
<dbReference type="SMART" id="SM00505">
    <property type="entry name" value="Knot1"/>
    <property type="match status" value="1"/>
</dbReference>
<evidence type="ECO:0000256" key="3">
    <source>
        <dbReference type="ARBA" id="ARBA00022529"/>
    </source>
</evidence>
<sequence>MKFIVIFVISLCVFAITAYPLDQVEEQDEHQVAHIRVRRVTCDLLSAEAKGVKVNHAACAAHCLLKRKRGGYCNKRRICVCRN</sequence>
<evidence type="ECO:0000256" key="5">
    <source>
        <dbReference type="ARBA" id="ARBA00022859"/>
    </source>
</evidence>
<evidence type="ECO:0000256" key="9">
    <source>
        <dbReference type="SAM" id="SignalP"/>
    </source>
</evidence>